<dbReference type="Pfam" id="PF03842">
    <property type="entry name" value="Silic_transp"/>
    <property type="match status" value="1"/>
</dbReference>
<reference evidence="3" key="1">
    <citation type="journal article" date="2009" name="PLoS ONE">
        <title>Genome-wide transcriptome analyses of silicon metabolism in Phaeodactylum tricornutum reveal the multilevel regulation of silicic acid transporters.</title>
        <authorList>
            <person name="Sapriel G."/>
            <person name="Quinet M."/>
            <person name="Heijde M."/>
            <person name="Jourdren L."/>
            <person name="Tanty V."/>
            <person name="Luo G."/>
            <person name="Le Crom S."/>
            <person name="Lopez P.J."/>
        </authorList>
    </citation>
    <scope>NUCLEOTIDE SEQUENCE</scope>
    <source>
        <strain evidence="3">CCAP1055/1</strain>
    </source>
</reference>
<organism evidence="3">
    <name type="scientific">Phaeodactylum tricornutum</name>
    <name type="common">Diatom</name>
    <dbReference type="NCBI Taxonomy" id="2850"/>
    <lineage>
        <taxon>Eukaryota</taxon>
        <taxon>Sar</taxon>
        <taxon>Stramenopiles</taxon>
        <taxon>Ochrophyta</taxon>
        <taxon>Bacillariophyta</taxon>
        <taxon>Bacillariophyceae</taxon>
        <taxon>Bacillariophycidae</taxon>
        <taxon>Naviculales</taxon>
        <taxon>Phaeodactylaceae</taxon>
        <taxon>Phaeodactylum</taxon>
    </lineage>
</organism>
<keyword evidence="2" id="KW-1133">Transmembrane helix</keyword>
<feature type="transmembrane region" description="Helical" evidence="2">
    <location>
        <begin position="363"/>
        <end position="388"/>
    </location>
</feature>
<feature type="region of interest" description="Disordered" evidence="1">
    <location>
        <begin position="14"/>
        <end position="83"/>
    </location>
</feature>
<sequence>MSDFLDKFCCPGTLATANHNANPDRDVTVDEPSVDATAEADSPESTTTFLPLADLHDSSEHPETPKAPTSPHTAARIGGDEDSPRIREGLLEKLHGTWILPQGDIHGQPVRYPSDEIPYHAPQDSKETDESDRKKETSRWGLGSGIELFKCVYSMILLVFSIIVVLAAIFSEQTVATGENNVNPVLAVFLVCFLITWLAMMEGGQGALVGLQPIDKELYAVSHPRTYACTKLAHQGNNMERVIVGRQFLVVLVVFVTNLMVSSIANASVLSLPDAINETFLATGLAVTLTVIIVGQLTAQVNAANCMLDFINNYFMLFTIYTSLVIEASGLLHSVYLVQTIFSKMSGTPIESNEPSRSVFQSLLFWGRVAMSLVLLGFSFAVLLTALFNGKTNMWDGIPAIASVIIFFILMAVVGIMEGMQIALFAVVNLPKEELRKHPIAYANCGLTFSGQNLQAFLIGRQICVTVCTFVIARITSVSVNTDIGENNVFGVSDGIQNFFNTGMLGALVTTIVASLAWRIIASSLPVAFMSNPLIYLIIRLCLILEATGLCSAAWVLALLQKSLAGYQRDDVYIGTAGERVVFAKDGSELHLEEQNLRA</sequence>
<feature type="transmembrane region" description="Helical" evidence="2">
    <location>
        <begin position="182"/>
        <end position="200"/>
    </location>
</feature>
<accession>B7T1F7</accession>
<protein>
    <submittedName>
        <fullName evidence="3">SIT3</fullName>
    </submittedName>
</protein>
<keyword evidence="2" id="KW-0812">Transmembrane</keyword>
<feature type="transmembrane region" description="Helical" evidence="2">
    <location>
        <begin position="534"/>
        <end position="560"/>
    </location>
</feature>
<proteinExistence type="predicted"/>
<name>B7T1F7_PHATR</name>
<evidence type="ECO:0000256" key="1">
    <source>
        <dbReference type="SAM" id="MobiDB-lite"/>
    </source>
</evidence>
<evidence type="ECO:0000313" key="3">
    <source>
        <dbReference type="EMBL" id="ACJ65494.1"/>
    </source>
</evidence>
<feature type="compositionally biased region" description="Basic and acidic residues" evidence="1">
    <location>
        <begin position="54"/>
        <end position="64"/>
    </location>
</feature>
<feature type="transmembrane region" description="Helical" evidence="2">
    <location>
        <begin position="318"/>
        <end position="342"/>
    </location>
</feature>
<feature type="transmembrane region" description="Helical" evidence="2">
    <location>
        <begin position="152"/>
        <end position="170"/>
    </location>
</feature>
<dbReference type="AlphaFoldDB" id="B7T1F7"/>
<feature type="transmembrane region" description="Helical" evidence="2">
    <location>
        <begin position="248"/>
        <end position="272"/>
    </location>
</feature>
<dbReference type="HOGENOM" id="CLU_032095_0_0_1"/>
<feature type="transmembrane region" description="Helical" evidence="2">
    <location>
        <begin position="503"/>
        <end position="522"/>
    </location>
</feature>
<dbReference type="GO" id="GO:0015708">
    <property type="term" value="P:silicic acid import across plasma membrane"/>
    <property type="evidence" value="ECO:0007669"/>
    <property type="project" value="InterPro"/>
</dbReference>
<keyword evidence="2" id="KW-0472">Membrane</keyword>
<gene>
    <name evidence="3" type="primary">SIT3</name>
</gene>
<dbReference type="InterPro" id="IPR004693">
    <property type="entry name" value="Silicon_transpt"/>
</dbReference>
<feature type="transmembrane region" description="Helical" evidence="2">
    <location>
        <begin position="400"/>
        <end position="428"/>
    </location>
</feature>
<evidence type="ECO:0000256" key="2">
    <source>
        <dbReference type="SAM" id="Phobius"/>
    </source>
</evidence>
<feature type="compositionally biased region" description="Basic and acidic residues" evidence="1">
    <location>
        <begin position="113"/>
        <end position="137"/>
    </location>
</feature>
<feature type="region of interest" description="Disordered" evidence="1">
    <location>
        <begin position="110"/>
        <end position="137"/>
    </location>
</feature>
<dbReference type="EMBL" id="EU879096">
    <property type="protein sequence ID" value="ACJ65494.1"/>
    <property type="molecule type" value="Genomic_DNA"/>
</dbReference>
<feature type="transmembrane region" description="Helical" evidence="2">
    <location>
        <begin position="279"/>
        <end position="298"/>
    </location>
</feature>